<accession>A0ACC0XCG6</accession>
<dbReference type="Proteomes" id="UP001163603">
    <property type="component" value="Chromosome 13"/>
</dbReference>
<evidence type="ECO:0000313" key="2">
    <source>
        <dbReference type="Proteomes" id="UP001163603"/>
    </source>
</evidence>
<name>A0ACC0XCG6_9ROSI</name>
<comment type="caution">
    <text evidence="1">The sequence shown here is derived from an EMBL/GenBank/DDBJ whole genome shotgun (WGS) entry which is preliminary data.</text>
</comment>
<protein>
    <submittedName>
        <fullName evidence="1">Uncharacterized protein</fullName>
    </submittedName>
</protein>
<reference evidence="2" key="1">
    <citation type="journal article" date="2023" name="G3 (Bethesda)">
        <title>Genome assembly and association tests identify interacting loci associated with vigor, precocity, and sex in interspecific pistachio rootstocks.</title>
        <authorList>
            <person name="Palmer W."/>
            <person name="Jacygrad E."/>
            <person name="Sagayaradj S."/>
            <person name="Cavanaugh K."/>
            <person name="Han R."/>
            <person name="Bertier L."/>
            <person name="Beede B."/>
            <person name="Kafkas S."/>
            <person name="Golino D."/>
            <person name="Preece J."/>
            <person name="Michelmore R."/>
        </authorList>
    </citation>
    <scope>NUCLEOTIDE SEQUENCE [LARGE SCALE GENOMIC DNA]</scope>
</reference>
<gene>
    <name evidence="1" type="ORF">Pint_19758</name>
</gene>
<sequence>MVWSAEDDWGYELDKTLIQSPQSPFARLPYGETIFNKATGRCSNGLLMIDYIALSAGVPLLDAYLNLNATHSHGHGVNFAVAGSTALPVECFIREKDFSPRDQTLLSTHSLTGCSPISMKPAPNSMKATVMRNLKGLSSWLGRLEETITIMHCFKAKPSRRSRPWCPDVVQAIKDAATRVIENGARRVIIPGNFPNWLLPNLSNWIPNQ</sequence>
<organism evidence="1 2">
    <name type="scientific">Pistacia integerrima</name>
    <dbReference type="NCBI Taxonomy" id="434235"/>
    <lineage>
        <taxon>Eukaryota</taxon>
        <taxon>Viridiplantae</taxon>
        <taxon>Streptophyta</taxon>
        <taxon>Embryophyta</taxon>
        <taxon>Tracheophyta</taxon>
        <taxon>Spermatophyta</taxon>
        <taxon>Magnoliopsida</taxon>
        <taxon>eudicotyledons</taxon>
        <taxon>Gunneridae</taxon>
        <taxon>Pentapetalae</taxon>
        <taxon>rosids</taxon>
        <taxon>malvids</taxon>
        <taxon>Sapindales</taxon>
        <taxon>Anacardiaceae</taxon>
        <taxon>Pistacia</taxon>
    </lineage>
</organism>
<proteinExistence type="predicted"/>
<evidence type="ECO:0000313" key="1">
    <source>
        <dbReference type="EMBL" id="KAJ0014715.1"/>
    </source>
</evidence>
<keyword evidence="2" id="KW-1185">Reference proteome</keyword>
<dbReference type="EMBL" id="CM047748">
    <property type="protein sequence ID" value="KAJ0014715.1"/>
    <property type="molecule type" value="Genomic_DNA"/>
</dbReference>